<dbReference type="AlphaFoldDB" id="A0A084SXZ5"/>
<evidence type="ECO:0000313" key="3">
    <source>
        <dbReference type="Proteomes" id="UP000028547"/>
    </source>
</evidence>
<keyword evidence="1" id="KW-0812">Transmembrane</keyword>
<reference evidence="2 3" key="1">
    <citation type="submission" date="2014-07" db="EMBL/GenBank/DDBJ databases">
        <title>Draft Genome Sequence of Gephyronic Acid Producer, Cystobacter violaceus Strain Cb vi76.</title>
        <authorList>
            <person name="Stevens D.C."/>
            <person name="Young J."/>
            <person name="Carmichael R."/>
            <person name="Tan J."/>
            <person name="Taylor R.E."/>
        </authorList>
    </citation>
    <scope>NUCLEOTIDE SEQUENCE [LARGE SCALE GENOMIC DNA]</scope>
    <source>
        <strain evidence="2 3">Cb vi76</strain>
    </source>
</reference>
<feature type="transmembrane region" description="Helical" evidence="1">
    <location>
        <begin position="6"/>
        <end position="26"/>
    </location>
</feature>
<protein>
    <submittedName>
        <fullName evidence="2">Uncharacterized protein</fullName>
    </submittedName>
</protein>
<gene>
    <name evidence="2" type="ORF">Q664_09690</name>
</gene>
<accession>A0A084SXZ5</accession>
<dbReference type="RefSeq" id="WP_043392476.1">
    <property type="nucleotide sequence ID" value="NZ_JPMI01000056.1"/>
</dbReference>
<proteinExistence type="predicted"/>
<feature type="transmembrane region" description="Helical" evidence="1">
    <location>
        <begin position="194"/>
        <end position="212"/>
    </location>
</feature>
<organism evidence="2 3">
    <name type="scientific">Archangium violaceum Cb vi76</name>
    <dbReference type="NCBI Taxonomy" id="1406225"/>
    <lineage>
        <taxon>Bacteria</taxon>
        <taxon>Pseudomonadati</taxon>
        <taxon>Myxococcota</taxon>
        <taxon>Myxococcia</taxon>
        <taxon>Myxococcales</taxon>
        <taxon>Cystobacterineae</taxon>
        <taxon>Archangiaceae</taxon>
        <taxon>Archangium</taxon>
    </lineage>
</organism>
<keyword evidence="1" id="KW-0472">Membrane</keyword>
<name>A0A084SXZ5_9BACT</name>
<keyword evidence="1" id="KW-1133">Transmembrane helix</keyword>
<dbReference type="EMBL" id="JPMI01000056">
    <property type="protein sequence ID" value="KFA93330.1"/>
    <property type="molecule type" value="Genomic_DNA"/>
</dbReference>
<evidence type="ECO:0000313" key="2">
    <source>
        <dbReference type="EMBL" id="KFA93330.1"/>
    </source>
</evidence>
<dbReference type="Proteomes" id="UP000028547">
    <property type="component" value="Unassembled WGS sequence"/>
</dbReference>
<evidence type="ECO:0000256" key="1">
    <source>
        <dbReference type="SAM" id="Phobius"/>
    </source>
</evidence>
<comment type="caution">
    <text evidence="2">The sequence shown here is derived from an EMBL/GenBank/DDBJ whole genome shotgun (WGS) entry which is preliminary data.</text>
</comment>
<sequence length="216" mass="23773">MSPLAELLLVLVVLGMAVKLLLLNFWRAVLFVSPGSVRLLPVSSAEGMQVPPGLAPLASQLQALGFVPLGSHVEKPRFQKGTPSYDFAHAGEHTFATLHFSPRGEPRLYLLTPLAPEGFVLTAGYPRPGFEVPGRYRSGGFPESSPERLLQFHRVRLLGLQPSEDFTWGERLRLGQAWYRGLGQREIRRQNLQGLLWTVVALAIVAALFLGGERLG</sequence>